<evidence type="ECO:0000313" key="4">
    <source>
        <dbReference type="Proteomes" id="UP000005741"/>
    </source>
</evidence>
<name>H1Z4A5_9EURY</name>
<accession>H1Z4A5</accession>
<dbReference type="AlphaFoldDB" id="H1Z4A5"/>
<dbReference type="Proteomes" id="UP000005741">
    <property type="component" value="Chromosome"/>
</dbReference>
<dbReference type="OrthoDB" id="11138at2157"/>
<dbReference type="InParanoid" id="H1Z4A5"/>
<dbReference type="GO" id="GO:0003677">
    <property type="term" value="F:DNA binding"/>
    <property type="evidence" value="ECO:0007669"/>
    <property type="project" value="InterPro"/>
</dbReference>
<feature type="domain" description="HTH cro/C1-type" evidence="2">
    <location>
        <begin position="91"/>
        <end position="144"/>
    </location>
</feature>
<reference evidence="3 4" key="1">
    <citation type="submission" date="2011-10" db="EMBL/GenBank/DDBJ databases">
        <title>The Improved High-Quality Draft genome of Methanoplanus limicola DSM 2279.</title>
        <authorList>
            <consortium name="US DOE Joint Genome Institute (JGI-PGF)"/>
            <person name="Lucas S."/>
            <person name="Copeland A."/>
            <person name="Lapidus A."/>
            <person name="Glavina del Rio T."/>
            <person name="Dalin E."/>
            <person name="Tice H."/>
            <person name="Bruce D."/>
            <person name="Goodwin L."/>
            <person name="Pitluck S."/>
            <person name="Peters L."/>
            <person name="Mikhailova N."/>
            <person name="Lu M."/>
            <person name="Kyrpides N."/>
            <person name="Mavromatis K."/>
            <person name="Ivanova N."/>
            <person name="Markowitz V."/>
            <person name="Cheng J.-F."/>
            <person name="Hugenholtz P."/>
            <person name="Woyke T."/>
            <person name="Wu D."/>
            <person name="Wirth R."/>
            <person name="Brambilla E.-M."/>
            <person name="Klenk H.-P."/>
            <person name="Eisen J.A."/>
        </authorList>
    </citation>
    <scope>NUCLEOTIDE SEQUENCE [LARGE SCALE GENOMIC DNA]</scope>
    <source>
        <strain evidence="3 4">DSM 2279</strain>
    </source>
</reference>
<gene>
    <name evidence="3" type="ORF">Metlim_2612</name>
</gene>
<dbReference type="NCBIfam" id="TIGR00270">
    <property type="entry name" value="multiprotein bridging factor aMBF1"/>
    <property type="match status" value="1"/>
</dbReference>
<dbReference type="SMART" id="SM00530">
    <property type="entry name" value="HTH_XRE"/>
    <property type="match status" value="1"/>
</dbReference>
<evidence type="ECO:0000313" key="3">
    <source>
        <dbReference type="EMBL" id="EHQ36653.1"/>
    </source>
</evidence>
<dbReference type="EMBL" id="CM001436">
    <property type="protein sequence ID" value="EHQ36653.1"/>
    <property type="molecule type" value="Genomic_DNA"/>
</dbReference>
<proteinExistence type="predicted"/>
<dbReference type="PROSITE" id="PS50943">
    <property type="entry name" value="HTH_CROC1"/>
    <property type="match status" value="1"/>
</dbReference>
<dbReference type="InterPro" id="IPR004451">
    <property type="entry name" value="MJ0586"/>
</dbReference>
<sequence length="171" mass="18497">MTECEVCGETIRGKPVLVQIGGARMRVCSKCSKLGTVLERPGAGAQAQQQAGKIKTIRPGASGAASAPKRRARDVFDMMDGDIVDDFSARVREGREALGLSQKELALSIKEKEGLIKKIEKGMIPEDGVRKKIESALKIKLIESTDTDIRSEKSGPVTPTLGDMMKLKRSK</sequence>
<dbReference type="InterPro" id="IPR001387">
    <property type="entry name" value="Cro/C1-type_HTH"/>
</dbReference>
<dbReference type="FunCoup" id="H1Z4A5">
    <property type="interactions" value="6"/>
</dbReference>
<dbReference type="SUPFAM" id="SSF47413">
    <property type="entry name" value="lambda repressor-like DNA-binding domains"/>
    <property type="match status" value="1"/>
</dbReference>
<dbReference type="CDD" id="cd00093">
    <property type="entry name" value="HTH_XRE"/>
    <property type="match status" value="1"/>
</dbReference>
<feature type="region of interest" description="Disordered" evidence="1">
    <location>
        <begin position="149"/>
        <end position="171"/>
    </location>
</feature>
<keyword evidence="4" id="KW-1185">Reference proteome</keyword>
<dbReference type="RefSeq" id="WP_004079129.1">
    <property type="nucleotide sequence ID" value="NZ_CM001436.1"/>
</dbReference>
<organism evidence="3 4">
    <name type="scientific">Methanoplanus limicola DSM 2279</name>
    <dbReference type="NCBI Taxonomy" id="937775"/>
    <lineage>
        <taxon>Archaea</taxon>
        <taxon>Methanobacteriati</taxon>
        <taxon>Methanobacteriota</taxon>
        <taxon>Stenosarchaea group</taxon>
        <taxon>Methanomicrobia</taxon>
        <taxon>Methanomicrobiales</taxon>
        <taxon>Methanomicrobiaceae</taxon>
        <taxon>Methanoplanus</taxon>
    </lineage>
</organism>
<evidence type="ECO:0000259" key="2">
    <source>
        <dbReference type="PROSITE" id="PS50943"/>
    </source>
</evidence>
<dbReference type="HOGENOM" id="CLU_130237_0_0_2"/>
<protein>
    <submittedName>
        <fullName evidence="3">Transcriptional regulator, XRE family</fullName>
    </submittedName>
</protein>
<dbReference type="InterPro" id="IPR010982">
    <property type="entry name" value="Lambda_DNA-bd_dom_sf"/>
</dbReference>
<dbReference type="STRING" id="937775.Metlim_2612"/>
<feature type="region of interest" description="Disordered" evidence="1">
    <location>
        <begin position="48"/>
        <end position="70"/>
    </location>
</feature>
<dbReference type="Pfam" id="PF01381">
    <property type="entry name" value="HTH_3"/>
    <property type="match status" value="1"/>
</dbReference>
<dbReference type="Gene3D" id="1.10.260.40">
    <property type="entry name" value="lambda repressor-like DNA-binding domains"/>
    <property type="match status" value="1"/>
</dbReference>
<evidence type="ECO:0000256" key="1">
    <source>
        <dbReference type="SAM" id="MobiDB-lite"/>
    </source>
</evidence>